<evidence type="ECO:0000313" key="2">
    <source>
        <dbReference type="Proteomes" id="UP000325333"/>
    </source>
</evidence>
<proteinExistence type="predicted"/>
<dbReference type="EMBL" id="VEWN01000007">
    <property type="protein sequence ID" value="KAA1055295.1"/>
    <property type="molecule type" value="Genomic_DNA"/>
</dbReference>
<comment type="caution">
    <text evidence="1">The sequence shown here is derived from an EMBL/GenBank/DDBJ whole genome shotgun (WGS) entry which is preliminary data.</text>
</comment>
<protein>
    <submittedName>
        <fullName evidence="1">Uncharacterized protein</fullName>
    </submittedName>
</protein>
<dbReference type="Proteomes" id="UP000325333">
    <property type="component" value="Unassembled WGS sequence"/>
</dbReference>
<gene>
    <name evidence="1" type="ORF">FH063_005857</name>
</gene>
<dbReference type="AlphaFoldDB" id="A0A5B0KTU7"/>
<evidence type="ECO:0000313" key="1">
    <source>
        <dbReference type="EMBL" id="KAA1055295.1"/>
    </source>
</evidence>
<organism evidence="1 2">
    <name type="scientific">Azospirillum argentinense</name>
    <dbReference type="NCBI Taxonomy" id="2970906"/>
    <lineage>
        <taxon>Bacteria</taxon>
        <taxon>Pseudomonadati</taxon>
        <taxon>Pseudomonadota</taxon>
        <taxon>Alphaproteobacteria</taxon>
        <taxon>Rhodospirillales</taxon>
        <taxon>Azospirillaceae</taxon>
        <taxon>Azospirillum</taxon>
    </lineage>
</organism>
<name>A0A5B0KTU7_9PROT</name>
<accession>A0A5B0KTU7</accession>
<reference evidence="1 2" key="1">
    <citation type="submission" date="2019-07" db="EMBL/GenBank/DDBJ databases">
        <title>Genome sequencing of the stress-tolerant strain Azospirillum brasilense Az19.</title>
        <authorList>
            <person name="Maroniche G.A."/>
            <person name="Garcia J.E."/>
            <person name="Pagnussat L."/>
            <person name="Amenta M."/>
            <person name="Creus C.M."/>
        </authorList>
    </citation>
    <scope>NUCLEOTIDE SEQUENCE [LARGE SCALE GENOMIC DNA]</scope>
    <source>
        <strain evidence="1 2">Az19</strain>
    </source>
</reference>
<sequence>MCSRFRKTTIAGFVAYLFHETQQTAMMAAPLNQRRRPPSCPPSYPMFRPFSSPWT</sequence>